<keyword evidence="3" id="KW-1185">Reference proteome</keyword>
<feature type="domain" description="Bacterial repeat" evidence="1">
    <location>
        <begin position="373"/>
        <end position="450"/>
    </location>
</feature>
<proteinExistence type="predicted"/>
<feature type="domain" description="Bacterial repeat" evidence="1">
    <location>
        <begin position="619"/>
        <end position="697"/>
    </location>
</feature>
<evidence type="ECO:0000259" key="1">
    <source>
        <dbReference type="Pfam" id="PF18998"/>
    </source>
</evidence>
<dbReference type="InterPro" id="IPR044060">
    <property type="entry name" value="Bacterial_rp_domain"/>
</dbReference>
<dbReference type="Proteomes" id="UP000315439">
    <property type="component" value="Unassembled WGS sequence"/>
</dbReference>
<evidence type="ECO:0000313" key="2">
    <source>
        <dbReference type="EMBL" id="TQV87083.1"/>
    </source>
</evidence>
<accession>A0A545UCD3</accession>
<sequence>MLLNNLFVSTTKLSNYIGAVFLSLFLVACGGEGGEDNGSTQYTLTVTVNDNGIGGNVTSDDTNINCGDDCTQSYDSGTAVTLTALSQEGYAFSGWSGACSGSSVCEITMEQTQQVGATFEQQQTSKNYSLVVERLEGGTITSQSGEINCGENCSHTYAEGSIVLLTAIPDEDYSFEGWENDCTGTSGCELVMTENRQAKGNFSRKRYTLAVMNNGGGSIISEPAGINCGSDCSEMFYKNTNITLTADPAPGYIFNGWNGDCVGTAPTCQIKMSRNKGASASFIPITPPSDYTLSVSATAGGIVTSQPGGINCGSDCSENYVEDTIVTLTAIPAEGYAFSGWSGSCSGTATCQLTMGQNLQVAATFAAIAPSQYSLNVTATTGGSVVSNPAGINCGNDCSETYLENTQVTLTATPINGYEFIGWSGNCSGTTTCQLTMSQSRQAVATFSEIPPAQYNLSVTTTTGGTVSSTPEGINCGSDCAQNYEESTSVTLTATAESGYEFSGWSGDCSGTAACQLSMTQNRQATATFTEIPIQEHTLTITAGNGGTVTSQPAGIDCGSDCSQNYEENTSVTLTATAESGYEFSGWSGDCSGTAACQLSMTQNRQATATFTEIVPQEYTLSISTNTGGTVTSQPNGVDCGSDCSENYQENTSVTLTATPAQGYEFNGWTGDGCSGKDPCALTMNSDKMVTATFSASSGALSIADMGLHEVDHGDVFQYQPQISGNVTICRKDMGHDDVKVDSETGAITWDTNGLTFGRGFHIRIKCSNYTESVYASMVVHIDMSGSSQLLVAGENGVSPYIGVAGKAMTSGDTIVFPDGVYPVSVAGDKTYENAFKRSAPTSGSANQFSTLIARSPGGAVISGTANQNIGKQKNAFELDNIAYVALVGFQIENVQRSSVTSIGTINRLLLDFVGAAGAGTWGFPCSNFEEADAGQCSNAGMRLNDGNPVFQNSYDWGHNRYGIMTHGTSGSITRRSFVRLDEHKGDQPYGGFSNYCDSAHLSQDNTVFDSLAIAAPHYKNYAGLEAYPATGCEYDDATLKTEGLLAVNNDLSLSLMDQKAGPVHVWDHIVSYDSVGTCTPQTGYCANLLLQADKETHVFNSFFGLAESFNQTRDAFDGNDVVLDPASVAKKDVEGESDVGDMPEYLPESLLYFRGRSDTFYGDSNYDQLTNVRRWPIGGEDIIAAKMRSYDNPEALKVGGGTIHISGNRGATANGESMSEYFWGYINPNIPPLVVRVKDKGQVNRVAWEHLSGSRRDAVTGWKVICVSSGNTLLATLGKTELVYNHSGSCSGYAVKALYADGESGIAYTESPQ</sequence>
<dbReference type="OrthoDB" id="5758889at2"/>
<evidence type="ECO:0000313" key="3">
    <source>
        <dbReference type="Proteomes" id="UP000315439"/>
    </source>
</evidence>
<protein>
    <recommendedName>
        <fullName evidence="1">Bacterial repeat domain-containing protein</fullName>
    </recommendedName>
</protein>
<feature type="domain" description="Bacterial repeat" evidence="1">
    <location>
        <begin position="143"/>
        <end position="205"/>
    </location>
</feature>
<feature type="domain" description="Bacterial repeat" evidence="1">
    <location>
        <begin position="207"/>
        <end position="283"/>
    </location>
</feature>
<comment type="caution">
    <text evidence="2">The sequence shown here is derived from an EMBL/GenBank/DDBJ whole genome shotgun (WGS) entry which is preliminary data.</text>
</comment>
<feature type="domain" description="Bacterial repeat" evidence="1">
    <location>
        <begin position="455"/>
        <end position="532"/>
    </location>
</feature>
<dbReference type="SUPFAM" id="SSF51126">
    <property type="entry name" value="Pectin lyase-like"/>
    <property type="match status" value="1"/>
</dbReference>
<dbReference type="RefSeq" id="WP_142932069.1">
    <property type="nucleotide sequence ID" value="NZ_ML660165.1"/>
</dbReference>
<dbReference type="InterPro" id="IPR011050">
    <property type="entry name" value="Pectin_lyase_fold/virulence"/>
</dbReference>
<gene>
    <name evidence="2" type="ORF">FLL46_14860</name>
</gene>
<feature type="domain" description="Bacterial repeat" evidence="1">
    <location>
        <begin position="291"/>
        <end position="368"/>
    </location>
</feature>
<name>A0A545UCD3_9GAMM</name>
<dbReference type="EMBL" id="VIKS01000009">
    <property type="protein sequence ID" value="TQV87083.1"/>
    <property type="molecule type" value="Genomic_DNA"/>
</dbReference>
<feature type="domain" description="Bacterial repeat" evidence="1">
    <location>
        <begin position="45"/>
        <end position="122"/>
    </location>
</feature>
<dbReference type="Pfam" id="PF18998">
    <property type="entry name" value="Flg_new_2"/>
    <property type="match status" value="8"/>
</dbReference>
<reference evidence="2 3" key="1">
    <citation type="submission" date="2019-07" db="EMBL/GenBank/DDBJ databases">
        <title>Draft genome for Aliikangiella sp. M105.</title>
        <authorList>
            <person name="Wang G."/>
        </authorList>
    </citation>
    <scope>NUCLEOTIDE SEQUENCE [LARGE SCALE GENOMIC DNA]</scope>
    <source>
        <strain evidence="2 3">M105</strain>
    </source>
</reference>
<feature type="domain" description="Bacterial repeat" evidence="1">
    <location>
        <begin position="537"/>
        <end position="614"/>
    </location>
</feature>
<organism evidence="2 3">
    <name type="scientific">Aliikangiella coralliicola</name>
    <dbReference type="NCBI Taxonomy" id="2592383"/>
    <lineage>
        <taxon>Bacteria</taxon>
        <taxon>Pseudomonadati</taxon>
        <taxon>Pseudomonadota</taxon>
        <taxon>Gammaproteobacteria</taxon>
        <taxon>Oceanospirillales</taxon>
        <taxon>Pleioneaceae</taxon>
        <taxon>Aliikangiella</taxon>
    </lineage>
</organism>